<sequence>MNHQHKPIQARLVLFLITASAIAFGVFFILKIRAAEISQGDVIINEFSSASDTEWVELLNTTGNPISLEGWTLKDLANLPESLSNLGTIPANGILVFEHSSGWLNNDPETEAITLFDDNGNIIHSVSYGSDPGVNVAAPGVGKSAYLLALPSTWAIAGTTPTKGWFNVAQEFDCVNPPSFPPTLISIANCLGAEGIGITTNIGTINNPSATPSDEPDALYFEKIGEGKILFTESLNLSDQATVAILQNLGVAMEMSDGHIAFDSTTAEAMAAVGAKIYMYGLDELGYESEPTIIVKNDDGEIIDGADIVSGITYMSGGPNGGELSFDAAHFTQFDLESLPPPNTPPSFDPIADQNIDEDSSAQEVLITNVMPGDEFDQTVTMTAISDNPTVVLDPEINGAGETRTLTYTPIADANGSVTITVTADDGQEENNTTFRTFTITVNPVEEVSAEPSTPTNLQISPSNLTNNAQPTLSWDAVVADPITTHYEVEIYDANEELILSATTAEASYLVEAPLDDDDYIWNVRTCNDNGVCSAWSSESNFTIDTIAPTVTELGDGMSDYSLPFLREGLFGVTMTFSEKLDEAGRSSVEGALTVGADKVLTFKWNDNNDGDGTKLRISVSEEETATFENDVTADVTDIAGNTAVGLMLINSADIEEVLNETTGETYSTIQSAIDEANEGDTISVASGGEYRENLNIDKPLTLLGDSGDESAGPAEGAAVIMDNGNCDDRVISIEASNVTVKGFVLDGAECGKPVVRIGEEVSGVEISDNEIRNGRKGIDLSPYSDGNTVTNNKIHDNNNEGVWIGGSTNNTISNNEIYSNASGVGLGEGGCSNECVGDVSGNSITGNYIYENREETSGIHIEGEDVEFSELTISGNTITDNSGYGIYVNAASGGALTISSNTIKNNDSAGIYLGSSVSGVVITGNTIQNNGIASRRTGIQTLSASGNRAYKNTISDNGDIEISNEDENTENAFDAKENWWGTSSSTEIEGKMSGLIDFTPWYINPGLTILSSAVSGKMIDATAGNLDFTETSDGEVGMPSGTSEITLGNDSMLNFGSSINAVVDGEVVIGGVTTALSSFALSDSTAVDLTLAQIIGGKTVTVEKAVRLASGVSNTPIVLTNGAVSNASVSIPDGTTILAPSGWTGTIQPPKTASSSGVAPSGFSIGDTIIEVGSSDSVLLFNAPVTLTLTGVTGAVGYKPAGEDSAWVEITNTCAGSYENPTSPIFPGECAITNGTDTKIVTYHFTTFGSLVAVSNSSPVVSIIVAAGGGGGGSSAPSILPTPVSSAVKKADANKDSKINVLDFNTLMVNWGKTSADNLADFNSDGKVDVFDFNSLMINWTI</sequence>
<gene>
    <name evidence="7" type="ORF">A3A21_01855</name>
</gene>
<feature type="transmembrane region" description="Helical" evidence="4">
    <location>
        <begin position="12"/>
        <end position="30"/>
    </location>
</feature>
<feature type="domain" description="Fibronectin type-III" evidence="5">
    <location>
        <begin position="454"/>
        <end position="549"/>
    </location>
</feature>
<dbReference type="Gene3D" id="2.160.20.10">
    <property type="entry name" value="Single-stranded right-handed beta-helix, Pectin lyase-like"/>
    <property type="match status" value="1"/>
</dbReference>
<dbReference type="PROSITE" id="PS51841">
    <property type="entry name" value="LTD"/>
    <property type="match status" value="1"/>
</dbReference>
<dbReference type="InterPro" id="IPR039448">
    <property type="entry name" value="Beta_helix"/>
</dbReference>
<dbReference type="InterPro" id="IPR013783">
    <property type="entry name" value="Ig-like_fold"/>
</dbReference>
<keyword evidence="4" id="KW-1133">Transmembrane helix</keyword>
<name>A0A1F6BW26_9BACT</name>
<reference evidence="7 8" key="1">
    <citation type="journal article" date="2016" name="Nat. Commun.">
        <title>Thousands of microbial genomes shed light on interconnected biogeochemical processes in an aquifer system.</title>
        <authorList>
            <person name="Anantharaman K."/>
            <person name="Brown C.T."/>
            <person name="Hug L.A."/>
            <person name="Sharon I."/>
            <person name="Castelle C.J."/>
            <person name="Probst A.J."/>
            <person name="Thomas B.C."/>
            <person name="Singh A."/>
            <person name="Wilkins M.J."/>
            <person name="Karaoz U."/>
            <person name="Brodie E.L."/>
            <person name="Williams K.H."/>
            <person name="Hubbard S.S."/>
            <person name="Banfield J.F."/>
        </authorList>
    </citation>
    <scope>NUCLEOTIDE SEQUENCE [LARGE SCALE GENOMIC DNA]</scope>
</reference>
<dbReference type="SUPFAM" id="SSF49265">
    <property type="entry name" value="Fibronectin type III"/>
    <property type="match status" value="1"/>
</dbReference>
<dbReference type="Gene3D" id="2.60.40.1260">
    <property type="entry name" value="Lamin Tail domain"/>
    <property type="match status" value="1"/>
</dbReference>
<feature type="domain" description="LTD" evidence="6">
    <location>
        <begin position="30"/>
        <end position="130"/>
    </location>
</feature>
<dbReference type="EMBL" id="MFKK01000020">
    <property type="protein sequence ID" value="OGG40717.1"/>
    <property type="molecule type" value="Genomic_DNA"/>
</dbReference>
<dbReference type="PANTHER" id="PTHR22990">
    <property type="entry name" value="F-BOX ONLY PROTEIN"/>
    <property type="match status" value="1"/>
</dbReference>
<dbReference type="Gene3D" id="2.60.40.10">
    <property type="entry name" value="Immunoglobulins"/>
    <property type="match status" value="2"/>
</dbReference>
<keyword evidence="2" id="KW-0677">Repeat</keyword>
<dbReference type="InterPro" id="IPR022441">
    <property type="entry name" value="Para_beta_helix_rpt-2"/>
</dbReference>
<dbReference type="SMART" id="SM00722">
    <property type="entry name" value="CASH"/>
    <property type="match status" value="2"/>
</dbReference>
<evidence type="ECO:0000313" key="7">
    <source>
        <dbReference type="EMBL" id="OGG40717.1"/>
    </source>
</evidence>
<dbReference type="InterPro" id="IPR003961">
    <property type="entry name" value="FN3_dom"/>
</dbReference>
<dbReference type="InterPro" id="IPR006633">
    <property type="entry name" value="Carb-bd_sugar_hydrolysis-dom"/>
</dbReference>
<evidence type="ECO:0000256" key="1">
    <source>
        <dbReference type="ARBA" id="ARBA00004906"/>
    </source>
</evidence>
<dbReference type="STRING" id="1798471.A3A21_01855"/>
<dbReference type="Gene3D" id="1.10.1330.10">
    <property type="entry name" value="Dockerin domain"/>
    <property type="match status" value="1"/>
</dbReference>
<dbReference type="PROSITE" id="PS50853">
    <property type="entry name" value="FN3"/>
    <property type="match status" value="1"/>
</dbReference>
<dbReference type="InterPro" id="IPR036415">
    <property type="entry name" value="Lamin_tail_dom_sf"/>
</dbReference>
<proteinExistence type="predicted"/>
<comment type="pathway">
    <text evidence="1">Protein modification; protein ubiquitination.</text>
</comment>
<dbReference type="InterPro" id="IPR001322">
    <property type="entry name" value="Lamin_tail_dom"/>
</dbReference>
<dbReference type="Proteomes" id="UP000176996">
    <property type="component" value="Unassembled WGS sequence"/>
</dbReference>
<comment type="caution">
    <text evidence="7">The sequence shown here is derived from an EMBL/GenBank/DDBJ whole genome shotgun (WGS) entry which is preliminary data.</text>
</comment>
<dbReference type="SUPFAM" id="SSF49313">
    <property type="entry name" value="Cadherin-like"/>
    <property type="match status" value="1"/>
</dbReference>
<dbReference type="Pfam" id="PF13229">
    <property type="entry name" value="Beta_helix"/>
    <property type="match status" value="1"/>
</dbReference>
<dbReference type="InterPro" id="IPR012334">
    <property type="entry name" value="Pectin_lyas_fold"/>
</dbReference>
<evidence type="ECO:0000313" key="8">
    <source>
        <dbReference type="Proteomes" id="UP000176996"/>
    </source>
</evidence>
<dbReference type="GO" id="GO:0000272">
    <property type="term" value="P:polysaccharide catabolic process"/>
    <property type="evidence" value="ECO:0007669"/>
    <property type="project" value="InterPro"/>
</dbReference>
<dbReference type="InterPro" id="IPR036439">
    <property type="entry name" value="Dockerin_dom_sf"/>
</dbReference>
<keyword evidence="4" id="KW-0812">Transmembrane</keyword>
<dbReference type="GO" id="GO:0016020">
    <property type="term" value="C:membrane"/>
    <property type="evidence" value="ECO:0007669"/>
    <property type="project" value="InterPro"/>
</dbReference>
<evidence type="ECO:0000256" key="2">
    <source>
        <dbReference type="ARBA" id="ARBA00022737"/>
    </source>
</evidence>
<accession>A0A1F6BW26</accession>
<evidence type="ECO:0000259" key="6">
    <source>
        <dbReference type="PROSITE" id="PS51841"/>
    </source>
</evidence>
<dbReference type="PANTHER" id="PTHR22990:SF15">
    <property type="entry name" value="F-BOX ONLY PROTEIN 10"/>
    <property type="match status" value="1"/>
</dbReference>
<dbReference type="SUPFAM" id="SSF51126">
    <property type="entry name" value="Pectin lyase-like"/>
    <property type="match status" value="1"/>
</dbReference>
<dbReference type="SMART" id="SM00710">
    <property type="entry name" value="PbH1"/>
    <property type="match status" value="8"/>
</dbReference>
<dbReference type="InterPro" id="IPR015919">
    <property type="entry name" value="Cadherin-like_sf"/>
</dbReference>
<keyword evidence="4" id="KW-0472">Membrane</keyword>
<dbReference type="InterPro" id="IPR036116">
    <property type="entry name" value="FN3_sf"/>
</dbReference>
<dbReference type="InterPro" id="IPR006626">
    <property type="entry name" value="PbH1"/>
</dbReference>
<dbReference type="InterPro" id="IPR011050">
    <property type="entry name" value="Pectin_lyase_fold/virulence"/>
</dbReference>
<organism evidence="7 8">
    <name type="scientific">Candidatus Jorgensenbacteria bacterium RIFCSPLOWO2_01_FULL_45_25b</name>
    <dbReference type="NCBI Taxonomy" id="1798471"/>
    <lineage>
        <taxon>Bacteria</taxon>
        <taxon>Candidatus Joergenseniibacteriota</taxon>
    </lineage>
</organism>
<keyword evidence="3" id="KW-0833">Ubl conjugation pathway</keyword>
<dbReference type="Pfam" id="PF00932">
    <property type="entry name" value="LTD"/>
    <property type="match status" value="1"/>
</dbReference>
<dbReference type="SUPFAM" id="SSF74853">
    <property type="entry name" value="Lamin A/C globular tail domain"/>
    <property type="match status" value="1"/>
</dbReference>
<evidence type="ECO:0000256" key="3">
    <source>
        <dbReference type="ARBA" id="ARBA00022786"/>
    </source>
</evidence>
<dbReference type="InterPro" id="IPR051550">
    <property type="entry name" value="SCF-Subunits/Alg-Epimerases"/>
</dbReference>
<evidence type="ECO:0000256" key="4">
    <source>
        <dbReference type="SAM" id="Phobius"/>
    </source>
</evidence>
<dbReference type="GO" id="GO:0005509">
    <property type="term" value="F:calcium ion binding"/>
    <property type="evidence" value="ECO:0007669"/>
    <property type="project" value="InterPro"/>
</dbReference>
<dbReference type="NCBIfam" id="TIGR03804">
    <property type="entry name" value="para_beta_helix"/>
    <property type="match status" value="2"/>
</dbReference>
<protein>
    <submittedName>
        <fullName evidence="7">Uncharacterized protein</fullName>
    </submittedName>
</protein>
<evidence type="ECO:0000259" key="5">
    <source>
        <dbReference type="PROSITE" id="PS50853"/>
    </source>
</evidence>